<dbReference type="GO" id="GO:0046872">
    <property type="term" value="F:metal ion binding"/>
    <property type="evidence" value="ECO:0007669"/>
    <property type="project" value="InterPro"/>
</dbReference>
<dbReference type="GO" id="GO:0004658">
    <property type="term" value="F:propionyl-CoA carboxylase activity"/>
    <property type="evidence" value="ECO:0007669"/>
    <property type="project" value="TreeGrafter"/>
</dbReference>
<reference evidence="10 11" key="1">
    <citation type="submission" date="2019-03" db="EMBL/GenBank/DDBJ databases">
        <title>Genomic Encyclopedia of Type Strains, Phase IV (KMG-IV): sequencing the most valuable type-strain genomes for metagenomic binning, comparative biology and taxonomic classification.</title>
        <authorList>
            <person name="Goeker M."/>
        </authorList>
    </citation>
    <scope>NUCLEOTIDE SEQUENCE [LARGE SCALE GENOMIC DNA]</scope>
    <source>
        <strain evidence="10 11">DSM 100048</strain>
    </source>
</reference>
<dbReference type="PROSITE" id="PS50975">
    <property type="entry name" value="ATP_GRASP"/>
    <property type="match status" value="1"/>
</dbReference>
<keyword evidence="5" id="KW-0092">Biotin</keyword>
<dbReference type="FunFam" id="3.30.1490.20:FF:000003">
    <property type="entry name" value="acetyl-CoA carboxylase isoform X1"/>
    <property type="match status" value="1"/>
</dbReference>
<dbReference type="PANTHER" id="PTHR18866:SF33">
    <property type="entry name" value="METHYLCROTONOYL-COA CARBOXYLASE SUBUNIT ALPHA, MITOCHONDRIAL-RELATED"/>
    <property type="match status" value="1"/>
</dbReference>
<dbReference type="PROSITE" id="PS50979">
    <property type="entry name" value="BC"/>
    <property type="match status" value="1"/>
</dbReference>
<evidence type="ECO:0000256" key="4">
    <source>
        <dbReference type="ARBA" id="ARBA00022840"/>
    </source>
</evidence>
<evidence type="ECO:0000313" key="10">
    <source>
        <dbReference type="EMBL" id="TCV01726.1"/>
    </source>
</evidence>
<dbReference type="InterPro" id="IPR011054">
    <property type="entry name" value="Rudment_hybrid_motif"/>
</dbReference>
<protein>
    <submittedName>
        <fullName evidence="10">Propionyl-CoA carboxylase alpha chain</fullName>
    </submittedName>
</protein>
<dbReference type="InterPro" id="IPR011053">
    <property type="entry name" value="Single_hybrid_motif"/>
</dbReference>
<feature type="domain" description="ATP-grasp" evidence="8">
    <location>
        <begin position="120"/>
        <end position="317"/>
    </location>
</feature>
<dbReference type="InterPro" id="IPR050856">
    <property type="entry name" value="Biotin_carboxylase_complex"/>
</dbReference>
<proteinExistence type="predicted"/>
<dbReference type="PROSITE" id="PS00188">
    <property type="entry name" value="BIOTIN"/>
    <property type="match status" value="1"/>
</dbReference>
<dbReference type="EMBL" id="SMBX01000002">
    <property type="protein sequence ID" value="TCV01726.1"/>
    <property type="molecule type" value="Genomic_DNA"/>
</dbReference>
<dbReference type="InterPro" id="IPR005481">
    <property type="entry name" value="BC-like_N"/>
</dbReference>
<dbReference type="Pfam" id="PF00364">
    <property type="entry name" value="Biotin_lipoyl"/>
    <property type="match status" value="1"/>
</dbReference>
<keyword evidence="3 6" id="KW-0547">Nucleotide-binding</keyword>
<dbReference type="SUPFAM" id="SSF51230">
    <property type="entry name" value="Single hybrid motif"/>
    <property type="match status" value="1"/>
</dbReference>
<dbReference type="InterPro" id="IPR005479">
    <property type="entry name" value="CPAse_ATP-bd"/>
</dbReference>
<keyword evidence="4 6" id="KW-0067">ATP-binding</keyword>
<comment type="caution">
    <text evidence="10">The sequence shown here is derived from an EMBL/GenBank/DDBJ whole genome shotgun (WGS) entry which is preliminary data.</text>
</comment>
<evidence type="ECO:0000259" key="7">
    <source>
        <dbReference type="PROSITE" id="PS50968"/>
    </source>
</evidence>
<evidence type="ECO:0000259" key="8">
    <source>
        <dbReference type="PROSITE" id="PS50975"/>
    </source>
</evidence>
<dbReference type="InterPro" id="IPR001882">
    <property type="entry name" value="Biotin_BS"/>
</dbReference>
<dbReference type="Pfam" id="PF02785">
    <property type="entry name" value="Biotin_carb_C"/>
    <property type="match status" value="1"/>
</dbReference>
<dbReference type="PANTHER" id="PTHR18866">
    <property type="entry name" value="CARBOXYLASE:PYRUVATE/ACETYL-COA/PROPIONYL-COA CARBOXYLASE"/>
    <property type="match status" value="1"/>
</dbReference>
<dbReference type="Gene3D" id="2.40.50.100">
    <property type="match status" value="1"/>
</dbReference>
<dbReference type="AlphaFoldDB" id="A0A4R3V974"/>
<accession>A0A4R3V974</accession>
<dbReference type="GO" id="GO:0005524">
    <property type="term" value="F:ATP binding"/>
    <property type="evidence" value="ECO:0007669"/>
    <property type="project" value="UniProtKB-UniRule"/>
</dbReference>
<feature type="domain" description="Biotin carboxylation" evidence="9">
    <location>
        <begin position="1"/>
        <end position="447"/>
    </location>
</feature>
<dbReference type="PROSITE" id="PS50968">
    <property type="entry name" value="BIOTINYL_LIPOYL"/>
    <property type="match status" value="1"/>
</dbReference>
<organism evidence="10 11">
    <name type="scientific">Paracandidimonas soli</name>
    <dbReference type="NCBI Taxonomy" id="1917182"/>
    <lineage>
        <taxon>Bacteria</taxon>
        <taxon>Pseudomonadati</taxon>
        <taxon>Pseudomonadota</taxon>
        <taxon>Betaproteobacteria</taxon>
        <taxon>Burkholderiales</taxon>
        <taxon>Alcaligenaceae</taxon>
        <taxon>Paracandidimonas</taxon>
    </lineage>
</organism>
<evidence type="ECO:0000256" key="5">
    <source>
        <dbReference type="ARBA" id="ARBA00023267"/>
    </source>
</evidence>
<dbReference type="SUPFAM" id="SSF52440">
    <property type="entry name" value="PreATP-grasp domain"/>
    <property type="match status" value="1"/>
</dbReference>
<dbReference type="InterPro" id="IPR011761">
    <property type="entry name" value="ATP-grasp"/>
</dbReference>
<comment type="cofactor">
    <cofactor evidence="1">
        <name>biotin</name>
        <dbReference type="ChEBI" id="CHEBI:57586"/>
    </cofactor>
</comment>
<keyword evidence="2" id="KW-0436">Ligase</keyword>
<dbReference type="Gene3D" id="3.30.470.20">
    <property type="entry name" value="ATP-grasp fold, B domain"/>
    <property type="match status" value="1"/>
</dbReference>
<dbReference type="InterPro" id="IPR005482">
    <property type="entry name" value="Biotin_COase_C"/>
</dbReference>
<dbReference type="NCBIfam" id="NF006367">
    <property type="entry name" value="PRK08591.1"/>
    <property type="match status" value="1"/>
</dbReference>
<feature type="domain" description="Lipoyl-binding" evidence="7">
    <location>
        <begin position="598"/>
        <end position="667"/>
    </location>
</feature>
<name>A0A4R3V974_9BURK</name>
<dbReference type="SUPFAM" id="SSF51246">
    <property type="entry name" value="Rudiment single hybrid motif"/>
    <property type="match status" value="1"/>
</dbReference>
<evidence type="ECO:0000256" key="2">
    <source>
        <dbReference type="ARBA" id="ARBA00022598"/>
    </source>
</evidence>
<dbReference type="Pfam" id="PF02786">
    <property type="entry name" value="CPSase_L_D2"/>
    <property type="match status" value="1"/>
</dbReference>
<dbReference type="PROSITE" id="PS00866">
    <property type="entry name" value="CPSASE_1"/>
    <property type="match status" value="1"/>
</dbReference>
<dbReference type="RefSeq" id="WP_132474484.1">
    <property type="nucleotide sequence ID" value="NZ_JBHRVM010000001.1"/>
</dbReference>
<dbReference type="Pfam" id="PF00289">
    <property type="entry name" value="Biotin_carb_N"/>
    <property type="match status" value="1"/>
</dbReference>
<dbReference type="CDD" id="cd06850">
    <property type="entry name" value="biotinyl_domain"/>
    <property type="match status" value="1"/>
</dbReference>
<dbReference type="OrthoDB" id="9803706at2"/>
<dbReference type="InterPro" id="IPR016185">
    <property type="entry name" value="PreATP-grasp_dom_sf"/>
</dbReference>
<dbReference type="InterPro" id="IPR011764">
    <property type="entry name" value="Biotin_carboxylation_dom"/>
</dbReference>
<evidence type="ECO:0000256" key="1">
    <source>
        <dbReference type="ARBA" id="ARBA00001953"/>
    </source>
</evidence>
<dbReference type="SMART" id="SM00878">
    <property type="entry name" value="Biotin_carb_C"/>
    <property type="match status" value="1"/>
</dbReference>
<evidence type="ECO:0000256" key="6">
    <source>
        <dbReference type="PROSITE-ProRule" id="PRU00409"/>
    </source>
</evidence>
<evidence type="ECO:0000259" key="9">
    <source>
        <dbReference type="PROSITE" id="PS50979"/>
    </source>
</evidence>
<dbReference type="Proteomes" id="UP000294692">
    <property type="component" value="Unassembled WGS sequence"/>
</dbReference>
<dbReference type="PROSITE" id="PS00867">
    <property type="entry name" value="CPSASE_2"/>
    <property type="match status" value="1"/>
</dbReference>
<dbReference type="SUPFAM" id="SSF56059">
    <property type="entry name" value="Glutathione synthetase ATP-binding domain-like"/>
    <property type="match status" value="1"/>
</dbReference>
<evidence type="ECO:0000256" key="3">
    <source>
        <dbReference type="ARBA" id="ARBA00022741"/>
    </source>
</evidence>
<dbReference type="FunFam" id="3.40.50.20:FF:000010">
    <property type="entry name" value="Propionyl-CoA carboxylase subunit alpha"/>
    <property type="match status" value="1"/>
</dbReference>
<keyword evidence="11" id="KW-1185">Reference proteome</keyword>
<sequence length="670" mass="72391">MFTKLLIANRGEIACRIMRTARRLGIATVAVYSDADRHAQHVRLADEAVRIGPAPSRNSYLNIEAILQACRQTGAQAVHPGYGFLSENAAFAQALEDAGIVFVGPRADAIRAMGDKIASRLVAQKAGVNTIPGHDAVIDSAEEAVEIARGIGYPVMIKASAGGGGKGLRVAYDDAQALSGFQSCRSEAMRSFGDDRIFIEKYIEQPRHIEIQVLADAHGNAVYLWERECSLQRRHQKLIEEAPSAFLSEPTRKAMGEQAVALAHAVDYLTAGTVEFVVGKDQSFYFLEMNTRLQVEHPVTEAITGLDLVEWMLRAAAGEPLTFGQEDIPRNGWAIECRINAEDPYHDNLPSTGRVTLFQPPEGMDGVRVDSGVTHGSDIPVHYDPMMAKLIVHAPDRKQAIARMAEAIDRFVIRGVDSSLPLQAELIRHPAFAACDFDTGFLQAHYPAGLRADVQFDGMSDALAALVAAKHCLDGSLHAARDEEIRLAVYSVADPKTCRLLALKRENPDTNDARIRFTVRTKAGTQIRIAIARGQVAGLLCAEADGKPLAAQIVQLPGAKGYEYRLQQAGLRLDLGVLSQASHQALLYMPAPESKDGGLRISVPMAGVLLSIAVKEGDEIHAGDVVGVVEAMKMEHAITAQADGRVTEVNFQPGQRAGSGDVLLRLSALS</sequence>
<gene>
    <name evidence="10" type="ORF">EV686_102439</name>
</gene>
<dbReference type="FunFam" id="3.30.470.20:FF:000028">
    <property type="entry name" value="Methylcrotonoyl-CoA carboxylase subunit alpha, mitochondrial"/>
    <property type="match status" value="1"/>
</dbReference>
<dbReference type="InterPro" id="IPR000089">
    <property type="entry name" value="Biotin_lipoyl"/>
</dbReference>
<evidence type="ECO:0000313" key="11">
    <source>
        <dbReference type="Proteomes" id="UP000294692"/>
    </source>
</evidence>